<evidence type="ECO:0000313" key="3">
    <source>
        <dbReference type="Proteomes" id="UP000324897"/>
    </source>
</evidence>
<sequence length="109" mass="12664">QVVSQVPNVSNATTQQRQTINVVPQDSPPEFRIWLIPQHPSDDLRTKERPIQLHCNCFACRNKVWVLLNISAREHMSLEEEPVLWERFAPTSPMLRFDCRTAAPFIEIV</sequence>
<evidence type="ECO:0000256" key="1">
    <source>
        <dbReference type="SAM" id="MobiDB-lite"/>
    </source>
</evidence>
<feature type="non-terminal residue" evidence="2">
    <location>
        <position position="1"/>
    </location>
</feature>
<dbReference type="AlphaFoldDB" id="A0A5J9WR86"/>
<accession>A0A5J9WR86</accession>
<dbReference type="EMBL" id="RWGY01000002">
    <property type="protein sequence ID" value="TVU50437.1"/>
    <property type="molecule type" value="Genomic_DNA"/>
</dbReference>
<feature type="region of interest" description="Disordered" evidence="1">
    <location>
        <begin position="1"/>
        <end position="21"/>
    </location>
</feature>
<reference evidence="2 3" key="1">
    <citation type="journal article" date="2019" name="Sci. Rep.">
        <title>A high-quality genome of Eragrostis curvula grass provides insights into Poaceae evolution and supports new strategies to enhance forage quality.</title>
        <authorList>
            <person name="Carballo J."/>
            <person name="Santos B.A.C.M."/>
            <person name="Zappacosta D."/>
            <person name="Garbus I."/>
            <person name="Selva J.P."/>
            <person name="Gallo C.A."/>
            <person name="Diaz A."/>
            <person name="Albertini E."/>
            <person name="Caccamo M."/>
            <person name="Echenique V."/>
        </authorList>
    </citation>
    <scope>NUCLEOTIDE SEQUENCE [LARGE SCALE GENOMIC DNA]</scope>
    <source>
        <strain evidence="3">cv. Victoria</strain>
        <tissue evidence="2">Leaf</tissue>
    </source>
</reference>
<protein>
    <submittedName>
        <fullName evidence="2">Uncharacterized protein</fullName>
    </submittedName>
</protein>
<evidence type="ECO:0000313" key="2">
    <source>
        <dbReference type="EMBL" id="TVU50437.1"/>
    </source>
</evidence>
<dbReference type="Gramene" id="TVU50437">
    <property type="protein sequence ID" value="TVU50437"/>
    <property type="gene ID" value="EJB05_01808"/>
</dbReference>
<gene>
    <name evidence="2" type="ORF">EJB05_01808</name>
</gene>
<organism evidence="2 3">
    <name type="scientific">Eragrostis curvula</name>
    <name type="common">weeping love grass</name>
    <dbReference type="NCBI Taxonomy" id="38414"/>
    <lineage>
        <taxon>Eukaryota</taxon>
        <taxon>Viridiplantae</taxon>
        <taxon>Streptophyta</taxon>
        <taxon>Embryophyta</taxon>
        <taxon>Tracheophyta</taxon>
        <taxon>Spermatophyta</taxon>
        <taxon>Magnoliopsida</taxon>
        <taxon>Liliopsida</taxon>
        <taxon>Poales</taxon>
        <taxon>Poaceae</taxon>
        <taxon>PACMAD clade</taxon>
        <taxon>Chloridoideae</taxon>
        <taxon>Eragrostideae</taxon>
        <taxon>Eragrostidinae</taxon>
        <taxon>Eragrostis</taxon>
    </lineage>
</organism>
<name>A0A5J9WR86_9POAL</name>
<comment type="caution">
    <text evidence="2">The sequence shown here is derived from an EMBL/GenBank/DDBJ whole genome shotgun (WGS) entry which is preliminary data.</text>
</comment>
<keyword evidence="3" id="KW-1185">Reference proteome</keyword>
<proteinExistence type="predicted"/>
<dbReference type="Proteomes" id="UP000324897">
    <property type="component" value="Chromosome 6"/>
</dbReference>